<accession>A0A2M8M616</accession>
<gene>
    <name evidence="2" type="ORF">CUT44_03875</name>
</gene>
<organism evidence="2 3">
    <name type="scientific">Streptomyces carminius</name>
    <dbReference type="NCBI Taxonomy" id="2665496"/>
    <lineage>
        <taxon>Bacteria</taxon>
        <taxon>Bacillati</taxon>
        <taxon>Actinomycetota</taxon>
        <taxon>Actinomycetes</taxon>
        <taxon>Kitasatosporales</taxon>
        <taxon>Streptomycetaceae</taxon>
        <taxon>Streptomyces</taxon>
    </lineage>
</organism>
<feature type="transmembrane region" description="Helical" evidence="1">
    <location>
        <begin position="244"/>
        <end position="264"/>
    </location>
</feature>
<feature type="transmembrane region" description="Helical" evidence="1">
    <location>
        <begin position="161"/>
        <end position="182"/>
    </location>
</feature>
<protein>
    <submittedName>
        <fullName evidence="2">Uncharacterized protein</fullName>
    </submittedName>
</protein>
<reference evidence="2 3" key="1">
    <citation type="submission" date="2017-11" db="EMBL/GenBank/DDBJ databases">
        <title>Streptomyces carmine sp. nov., a novel actinomycete isolated from Sophora alopecuroides in Xinjiang, China.</title>
        <authorList>
            <person name="Wang Y."/>
            <person name="Luo X."/>
            <person name="Wan C."/>
            <person name="Zhang L."/>
        </authorList>
    </citation>
    <scope>NUCLEOTIDE SEQUENCE [LARGE SCALE GENOMIC DNA]</scope>
    <source>
        <strain evidence="2 3">TRM SA0054</strain>
    </source>
</reference>
<proteinExistence type="predicted"/>
<feature type="transmembrane region" description="Helical" evidence="1">
    <location>
        <begin position="214"/>
        <end position="232"/>
    </location>
</feature>
<keyword evidence="3" id="KW-1185">Reference proteome</keyword>
<keyword evidence="1" id="KW-1133">Transmembrane helix</keyword>
<feature type="transmembrane region" description="Helical" evidence="1">
    <location>
        <begin position="188"/>
        <end position="207"/>
    </location>
</feature>
<evidence type="ECO:0000313" key="2">
    <source>
        <dbReference type="EMBL" id="PJE99647.1"/>
    </source>
</evidence>
<dbReference type="EMBL" id="PGGW01000011">
    <property type="protein sequence ID" value="PJE99647.1"/>
    <property type="molecule type" value="Genomic_DNA"/>
</dbReference>
<dbReference type="Proteomes" id="UP000230407">
    <property type="component" value="Unassembled WGS sequence"/>
</dbReference>
<dbReference type="RefSeq" id="WP_100200688.1">
    <property type="nucleotide sequence ID" value="NZ_PGGW01000011.1"/>
</dbReference>
<name>A0A2M8M616_9ACTN</name>
<comment type="caution">
    <text evidence="2">The sequence shown here is derived from an EMBL/GenBank/DDBJ whole genome shotgun (WGS) entry which is preliminary data.</text>
</comment>
<dbReference type="AlphaFoldDB" id="A0A2M8M616"/>
<sequence>MSGEHASARLVHGYVRGDSGIAADEVWALEAHLETCGTCRGRLAEAVAAEAPAVTSLLDTVRSGLDARLDAVAPVPSRRRRRTRLSLWMTPAMAPWLAMAVGLTLIALLLDLAVPDAGEMSPVLLLAPVLPLLGVAGAWSRGLDPAHELTASAPRAGLHLLLCRTASVLAVLVPALLVSGWLTGVMVAQWLLPALAFTAAALALGGVIGVDRAVLTLGGGWAAVILAPALAAGRTPFALQPDRLPAWGLLLALGAAVVIARRSAYSELGSSR</sequence>
<keyword evidence="1" id="KW-0812">Transmembrane</keyword>
<feature type="transmembrane region" description="Helical" evidence="1">
    <location>
        <begin position="87"/>
        <end position="110"/>
    </location>
</feature>
<keyword evidence="1" id="KW-0472">Membrane</keyword>
<evidence type="ECO:0000313" key="3">
    <source>
        <dbReference type="Proteomes" id="UP000230407"/>
    </source>
</evidence>
<evidence type="ECO:0000256" key="1">
    <source>
        <dbReference type="SAM" id="Phobius"/>
    </source>
</evidence>
<feature type="transmembrane region" description="Helical" evidence="1">
    <location>
        <begin position="122"/>
        <end position="140"/>
    </location>
</feature>